<sequence>MSDPSLAKKSSDEDEDDFSRPDKKSQDVSQNDGPARRSDRERAAPQRFPGMVSNVVGLEEEASETGSTEDEEILKEEDGRGRRGQRERRG</sequence>
<evidence type="ECO:0000256" key="1">
    <source>
        <dbReference type="SAM" id="MobiDB-lite"/>
    </source>
</evidence>
<organism evidence="2 3">
    <name type="scientific">Lepraria neglecta</name>
    <dbReference type="NCBI Taxonomy" id="209136"/>
    <lineage>
        <taxon>Eukaryota</taxon>
        <taxon>Fungi</taxon>
        <taxon>Dikarya</taxon>
        <taxon>Ascomycota</taxon>
        <taxon>Pezizomycotina</taxon>
        <taxon>Lecanoromycetes</taxon>
        <taxon>OSLEUM clade</taxon>
        <taxon>Lecanoromycetidae</taxon>
        <taxon>Lecanorales</taxon>
        <taxon>Lecanorineae</taxon>
        <taxon>Stereocaulaceae</taxon>
        <taxon>Lepraria</taxon>
    </lineage>
</organism>
<evidence type="ECO:0000313" key="2">
    <source>
        <dbReference type="EMBL" id="KAK3170864.1"/>
    </source>
</evidence>
<feature type="region of interest" description="Disordered" evidence="1">
    <location>
        <begin position="1"/>
        <end position="90"/>
    </location>
</feature>
<name>A0AAD9Z3C0_9LECA</name>
<comment type="caution">
    <text evidence="2">The sequence shown here is derived from an EMBL/GenBank/DDBJ whole genome shotgun (WGS) entry which is preliminary data.</text>
</comment>
<feature type="compositionally biased region" description="Acidic residues" evidence="1">
    <location>
        <begin position="58"/>
        <end position="75"/>
    </location>
</feature>
<accession>A0AAD9Z3C0</accession>
<reference evidence="2" key="1">
    <citation type="submission" date="2022-11" db="EMBL/GenBank/DDBJ databases">
        <title>Chromosomal genome sequence assembly and mating type (MAT) locus characterization of the leprose asexual lichenized fungus Lepraria neglecta (Nyl.) Erichsen.</title>
        <authorList>
            <person name="Allen J.L."/>
            <person name="Pfeffer B."/>
        </authorList>
    </citation>
    <scope>NUCLEOTIDE SEQUENCE</scope>
    <source>
        <strain evidence="2">Allen 5258</strain>
    </source>
</reference>
<keyword evidence="3" id="KW-1185">Reference proteome</keyword>
<evidence type="ECO:0000313" key="3">
    <source>
        <dbReference type="Proteomes" id="UP001276659"/>
    </source>
</evidence>
<dbReference type="EMBL" id="JASNWA010000008">
    <property type="protein sequence ID" value="KAK3170864.1"/>
    <property type="molecule type" value="Genomic_DNA"/>
</dbReference>
<proteinExistence type="predicted"/>
<dbReference type="AlphaFoldDB" id="A0AAD9Z3C0"/>
<gene>
    <name evidence="2" type="ORF">OEA41_002948</name>
</gene>
<protein>
    <submittedName>
        <fullName evidence="2">Uncharacterized protein</fullName>
    </submittedName>
</protein>
<feature type="compositionally biased region" description="Basic and acidic residues" evidence="1">
    <location>
        <begin position="34"/>
        <end position="44"/>
    </location>
</feature>
<dbReference type="Proteomes" id="UP001276659">
    <property type="component" value="Unassembled WGS sequence"/>
</dbReference>